<reference evidence="3" key="3">
    <citation type="submission" date="2023-06" db="EMBL/GenBank/DDBJ databases">
        <title>Identification of two novel mycobacterium reveal diversities and complexities of Mycobacterium gordonae clade.</title>
        <authorList>
            <person name="Matsumoto Y."/>
            <person name="Nakamura S."/>
            <person name="Motooka D."/>
            <person name="Fukushima K."/>
        </authorList>
    </citation>
    <scope>NUCLEOTIDE SEQUENCE</scope>
    <source>
        <strain evidence="3">TY812</strain>
    </source>
</reference>
<dbReference type="AlphaFoldDB" id="A0AAJ1W3M7"/>
<reference evidence="2" key="2">
    <citation type="submission" date="2020-02" db="EMBL/GenBank/DDBJ databases">
        <authorList>
            <person name="Matsumoto Y."/>
            <person name="Kinjo T."/>
            <person name="Motooka D."/>
            <person name="Nabeya D."/>
            <person name="Jung N."/>
            <person name="Uechi K."/>
            <person name="Horii T."/>
            <person name="Iida T."/>
            <person name="Fujita J."/>
            <person name="Nakamura S."/>
        </authorList>
    </citation>
    <scope>NUCLEOTIDE SEQUENCE</scope>
    <source>
        <strain evidence="2">JCM 18565</strain>
    </source>
</reference>
<evidence type="ECO:0000313" key="4">
    <source>
        <dbReference type="Proteomes" id="UP000465240"/>
    </source>
</evidence>
<dbReference type="EMBL" id="JAUFSA010000001">
    <property type="protein sequence ID" value="MDP7736743.1"/>
    <property type="molecule type" value="Genomic_DNA"/>
</dbReference>
<dbReference type="KEGG" id="mpag:C0J29_06385"/>
<evidence type="ECO:0000313" key="2">
    <source>
        <dbReference type="EMBL" id="GFG77478.1"/>
    </source>
</evidence>
<dbReference type="InterPro" id="IPR037401">
    <property type="entry name" value="SnoaL-like"/>
</dbReference>
<dbReference type="EMBL" id="BLKX01000001">
    <property type="protein sequence ID" value="GFG77478.1"/>
    <property type="molecule type" value="Genomic_DNA"/>
</dbReference>
<protein>
    <submittedName>
        <fullName evidence="3">Nuclear transport factor 2 family protein</fullName>
    </submittedName>
</protein>
<dbReference type="Proteomes" id="UP000465240">
    <property type="component" value="Unassembled WGS sequence"/>
</dbReference>
<comment type="caution">
    <text evidence="3">The sequence shown here is derived from an EMBL/GenBank/DDBJ whole genome shotgun (WGS) entry which is preliminary data.</text>
</comment>
<proteinExistence type="predicted"/>
<organism evidence="3 5">
    <name type="scientific">Mycobacterium paragordonae</name>
    <dbReference type="NCBI Taxonomy" id="1389713"/>
    <lineage>
        <taxon>Bacteria</taxon>
        <taxon>Bacillati</taxon>
        <taxon>Actinomycetota</taxon>
        <taxon>Actinomycetes</taxon>
        <taxon>Mycobacteriales</taxon>
        <taxon>Mycobacteriaceae</taxon>
        <taxon>Mycobacterium</taxon>
    </lineage>
</organism>
<keyword evidence="4" id="KW-1185">Reference proteome</keyword>
<name>A0AAJ1W3M7_9MYCO</name>
<dbReference type="Pfam" id="PF12680">
    <property type="entry name" value="SnoaL_2"/>
    <property type="match status" value="1"/>
</dbReference>
<accession>A0AAJ1W3M7</accession>
<dbReference type="SUPFAM" id="SSF54427">
    <property type="entry name" value="NTF2-like"/>
    <property type="match status" value="1"/>
</dbReference>
<reference evidence="2 4" key="1">
    <citation type="journal article" date="2019" name="Emerg. Microbes Infect.">
        <title>Comprehensive subspecies identification of 175 nontuberculous mycobacteria species based on 7547 genomic profiles.</title>
        <authorList>
            <person name="Matsumoto Y."/>
            <person name="Kinjo T."/>
            <person name="Motooka D."/>
            <person name="Nabeya D."/>
            <person name="Jung N."/>
            <person name="Uechi K."/>
            <person name="Horii T."/>
            <person name="Iida T."/>
            <person name="Fujita J."/>
            <person name="Nakamura S."/>
        </authorList>
    </citation>
    <scope>NUCLEOTIDE SEQUENCE [LARGE SCALE GENOMIC DNA]</scope>
    <source>
        <strain evidence="2 4">JCM 18565</strain>
    </source>
</reference>
<sequence>MDHQRAAALAERLLGAWNTQEVKRVVDCYTDDVRYRDPNTRGFVEGADAMSRYLTKLFDRWQMHWTLREAYPLREEDGAAVLWRATFRRTGADAGPDTWVEIDGMDLALAHGDRLARNDVYFDRSPLQLLTAAGT</sequence>
<dbReference type="Gene3D" id="3.10.450.50">
    <property type="match status" value="1"/>
</dbReference>
<feature type="domain" description="SnoaL-like" evidence="1">
    <location>
        <begin position="11"/>
        <end position="107"/>
    </location>
</feature>
<dbReference type="InterPro" id="IPR032710">
    <property type="entry name" value="NTF2-like_dom_sf"/>
</dbReference>
<evidence type="ECO:0000313" key="3">
    <source>
        <dbReference type="EMBL" id="MDP7736743.1"/>
    </source>
</evidence>
<gene>
    <name evidence="2" type="ORF">MPRG_07540</name>
    <name evidence="3" type="ORF">QXL92_18540</name>
</gene>
<evidence type="ECO:0000313" key="5">
    <source>
        <dbReference type="Proteomes" id="UP001229081"/>
    </source>
</evidence>
<evidence type="ECO:0000259" key="1">
    <source>
        <dbReference type="Pfam" id="PF12680"/>
    </source>
</evidence>
<dbReference type="RefSeq" id="WP_120791804.1">
    <property type="nucleotide sequence ID" value="NZ_BLKX01000001.1"/>
</dbReference>
<dbReference type="Proteomes" id="UP001229081">
    <property type="component" value="Unassembled WGS sequence"/>
</dbReference>